<keyword evidence="3" id="KW-1185">Reference proteome</keyword>
<dbReference type="RefSeq" id="WP_189567760.1">
    <property type="nucleotide sequence ID" value="NZ_BMXI01000003.1"/>
</dbReference>
<evidence type="ECO:0008006" key="4">
    <source>
        <dbReference type="Google" id="ProtNLM"/>
    </source>
</evidence>
<gene>
    <name evidence="2" type="ORF">GCM10007100_09120</name>
</gene>
<evidence type="ECO:0000256" key="1">
    <source>
        <dbReference type="SAM" id="MobiDB-lite"/>
    </source>
</evidence>
<reference evidence="2" key="1">
    <citation type="journal article" date="2014" name="Int. J. Syst. Evol. Microbiol.">
        <title>Complete genome sequence of Corynebacterium casei LMG S-19264T (=DSM 44701T), isolated from a smear-ripened cheese.</title>
        <authorList>
            <consortium name="US DOE Joint Genome Institute (JGI-PGF)"/>
            <person name="Walter F."/>
            <person name="Albersmeier A."/>
            <person name="Kalinowski J."/>
            <person name="Ruckert C."/>
        </authorList>
    </citation>
    <scope>NUCLEOTIDE SEQUENCE</scope>
    <source>
        <strain evidence="2">KCTC 12988</strain>
    </source>
</reference>
<feature type="region of interest" description="Disordered" evidence="1">
    <location>
        <begin position="104"/>
        <end position="132"/>
    </location>
</feature>
<evidence type="ECO:0000313" key="2">
    <source>
        <dbReference type="EMBL" id="GHC45838.1"/>
    </source>
</evidence>
<organism evidence="2 3">
    <name type="scientific">Roseibacillus persicicus</name>
    <dbReference type="NCBI Taxonomy" id="454148"/>
    <lineage>
        <taxon>Bacteria</taxon>
        <taxon>Pseudomonadati</taxon>
        <taxon>Verrucomicrobiota</taxon>
        <taxon>Verrucomicrobiia</taxon>
        <taxon>Verrucomicrobiales</taxon>
        <taxon>Verrucomicrobiaceae</taxon>
        <taxon>Roseibacillus</taxon>
    </lineage>
</organism>
<dbReference type="Gene3D" id="2.60.120.200">
    <property type="match status" value="1"/>
</dbReference>
<dbReference type="SUPFAM" id="SSF49899">
    <property type="entry name" value="Concanavalin A-like lectins/glucanases"/>
    <property type="match status" value="1"/>
</dbReference>
<proteinExistence type="predicted"/>
<sequence>MNDDQKRSLEDLLDGYFGEELDDAGHLQLSEVLQNSPEARALFWERSQLESQLENWGQRQHGEVIAFPQTPRNQSNRWRPWLTASGWAAAVAMGIGFWANQSAPKEQSVAKTESNEPKSEENSTSTNPRSGNNHAVAYLSQLVDLESEEDFLAGQLLEVGREVVISKGLMELVFFSGAQITIEGPARFTPTSDMEIAFAEGGAQAVVPESAIGFKMVLPDGLVTDYGTSFDVRVIDGKTERIQVIEGEIEVSSEVRKDEARRLLIGDAISIEDTGSLANTEYKPVGFTESIEVLAKRSARARQAAWLEYCRKLDQDESLAVHLSFLPQESGQKVIKNHSQTATAPQSASVISAKWSEGRWPGKPALSFHRPSDRVRIEIPGEFPQATLAAWVRVDGLPRKYNGLFFSEYFSEGETHWQLSSAGEYMFGIRPKDSPPISKFHRAFSGPVLSPWAFGSWRFLATSFDSTTREVVHYVDGREVGRITMEEAIPLRFGRATLGNFHDPYYSNHDESPGLTEEWSFRNWTGAIDEFLLFSRALGSDEIAEIFEAGKVN</sequence>
<comment type="caution">
    <text evidence="2">The sequence shown here is derived from an EMBL/GenBank/DDBJ whole genome shotgun (WGS) entry which is preliminary data.</text>
</comment>
<dbReference type="AlphaFoldDB" id="A0A918WH08"/>
<dbReference type="Gene3D" id="2.60.120.1440">
    <property type="match status" value="1"/>
</dbReference>
<dbReference type="PANTHER" id="PTHR30273:SF2">
    <property type="entry name" value="PROTEIN FECR"/>
    <property type="match status" value="1"/>
</dbReference>
<dbReference type="EMBL" id="BMXI01000003">
    <property type="protein sequence ID" value="GHC45838.1"/>
    <property type="molecule type" value="Genomic_DNA"/>
</dbReference>
<dbReference type="InterPro" id="IPR013320">
    <property type="entry name" value="ConA-like_dom_sf"/>
</dbReference>
<evidence type="ECO:0000313" key="3">
    <source>
        <dbReference type="Proteomes" id="UP000644507"/>
    </source>
</evidence>
<dbReference type="InterPro" id="IPR012373">
    <property type="entry name" value="Ferrdict_sens_TM"/>
</dbReference>
<dbReference type="GO" id="GO:0016989">
    <property type="term" value="F:sigma factor antagonist activity"/>
    <property type="evidence" value="ECO:0007669"/>
    <property type="project" value="TreeGrafter"/>
</dbReference>
<dbReference type="PANTHER" id="PTHR30273">
    <property type="entry name" value="PERIPLASMIC SIGNAL SENSOR AND SIGMA FACTOR ACTIVATOR FECR-RELATED"/>
    <property type="match status" value="1"/>
</dbReference>
<feature type="compositionally biased region" description="Polar residues" evidence="1">
    <location>
        <begin position="122"/>
        <end position="132"/>
    </location>
</feature>
<name>A0A918WH08_9BACT</name>
<reference evidence="2" key="2">
    <citation type="submission" date="2020-09" db="EMBL/GenBank/DDBJ databases">
        <authorList>
            <person name="Sun Q."/>
            <person name="Kim S."/>
        </authorList>
    </citation>
    <scope>NUCLEOTIDE SEQUENCE</scope>
    <source>
        <strain evidence="2">KCTC 12988</strain>
    </source>
</reference>
<accession>A0A918WH08</accession>
<dbReference type="Proteomes" id="UP000644507">
    <property type="component" value="Unassembled WGS sequence"/>
</dbReference>
<protein>
    <recommendedName>
        <fullName evidence="4">FecR protein domain-containing protein</fullName>
    </recommendedName>
</protein>
<dbReference type="Pfam" id="PF13385">
    <property type="entry name" value="Laminin_G_3"/>
    <property type="match status" value="1"/>
</dbReference>